<accession>A0ABZ0THX6</accession>
<sequence>MEKFKLSNESGQIMISLPSVGLKIAIHKNKELDPEDYGALIDVIQYKDKYQFETVANYVFEGVSIDENTGPSATDRSHFFDAIVFFFGSVVGSPNYRITIPEFSSFYDEPVPAGTYGKFMKESDLGSDLSPETLTPETLKLLGYTGEIDDDKLPF</sequence>
<dbReference type="RefSeq" id="WP_321560944.1">
    <property type="nucleotide sequence ID" value="NZ_CP139558.1"/>
</dbReference>
<protein>
    <submittedName>
        <fullName evidence="1">Uncharacterized protein</fullName>
    </submittedName>
</protein>
<reference evidence="1 2" key="1">
    <citation type="submission" date="2023-11" db="EMBL/GenBank/DDBJ databases">
        <title>Analysis of the Genomes of Mucilaginibacter gossypii cycad 4 and M. sabulilitoris SNA2: microbes with the potential for plant growth promotion.</title>
        <authorList>
            <person name="Hirsch A.M."/>
            <person name="Humm E."/>
            <person name="Rubbi M."/>
            <person name="Del Vecchio G."/>
            <person name="Ha S.M."/>
            <person name="Pellegrini M."/>
            <person name="Gunsalus R.P."/>
        </authorList>
    </citation>
    <scope>NUCLEOTIDE SEQUENCE [LARGE SCALE GENOMIC DNA]</scope>
    <source>
        <strain evidence="1 2">SNA2</strain>
    </source>
</reference>
<name>A0ABZ0THX6_9SPHI</name>
<organism evidence="1 2">
    <name type="scientific">Mucilaginibacter sabulilitoris</name>
    <dbReference type="NCBI Taxonomy" id="1173583"/>
    <lineage>
        <taxon>Bacteria</taxon>
        <taxon>Pseudomonadati</taxon>
        <taxon>Bacteroidota</taxon>
        <taxon>Sphingobacteriia</taxon>
        <taxon>Sphingobacteriales</taxon>
        <taxon>Sphingobacteriaceae</taxon>
        <taxon>Mucilaginibacter</taxon>
    </lineage>
</organism>
<gene>
    <name evidence="1" type="ORF">SNE25_20895</name>
</gene>
<evidence type="ECO:0000313" key="2">
    <source>
        <dbReference type="Proteomes" id="UP001324380"/>
    </source>
</evidence>
<proteinExistence type="predicted"/>
<evidence type="ECO:0000313" key="1">
    <source>
        <dbReference type="EMBL" id="WPU91778.1"/>
    </source>
</evidence>
<dbReference type="Proteomes" id="UP001324380">
    <property type="component" value="Chromosome"/>
</dbReference>
<dbReference type="EMBL" id="CP139558">
    <property type="protein sequence ID" value="WPU91778.1"/>
    <property type="molecule type" value="Genomic_DNA"/>
</dbReference>
<keyword evidence="2" id="KW-1185">Reference proteome</keyword>